<dbReference type="AlphaFoldDB" id="A0A645B2F6"/>
<protein>
    <submittedName>
        <fullName evidence="2">Uncharacterized protein</fullName>
    </submittedName>
</protein>
<name>A0A645B2F6_9ZZZZ</name>
<sequence>MAGDAHGDGAAHRHQNMFAGTPDHDQRGNQDFIGGEHQSGDPGHGNQGADLQDFPIGETVHRGDDENQQQPRHFAKKFQYPPLEFIDMADIGKIIIEHGGEASGGHAPDQDAGEKLPAAGMGPEQMGQAAEHRKTPVKKNSSIAMPFGRSQERTEKIHDGSKNPFNIHRKPSEYKNFSGFAREKSPGSESRFG</sequence>
<evidence type="ECO:0000256" key="1">
    <source>
        <dbReference type="SAM" id="MobiDB-lite"/>
    </source>
</evidence>
<gene>
    <name evidence="2" type="ORF">SDC9_105564</name>
</gene>
<feature type="compositionally biased region" description="Basic and acidic residues" evidence="1">
    <location>
        <begin position="150"/>
        <end position="161"/>
    </location>
</feature>
<proteinExistence type="predicted"/>
<accession>A0A645B2F6</accession>
<dbReference type="EMBL" id="VSSQ01016923">
    <property type="protein sequence ID" value="MPM58731.1"/>
    <property type="molecule type" value="Genomic_DNA"/>
</dbReference>
<feature type="compositionally biased region" description="Basic and acidic residues" evidence="1">
    <location>
        <begin position="1"/>
        <end position="11"/>
    </location>
</feature>
<comment type="caution">
    <text evidence="2">The sequence shown here is derived from an EMBL/GenBank/DDBJ whole genome shotgun (WGS) entry which is preliminary data.</text>
</comment>
<feature type="region of interest" description="Disordered" evidence="1">
    <location>
        <begin position="1"/>
        <end position="81"/>
    </location>
</feature>
<reference evidence="2" key="1">
    <citation type="submission" date="2019-08" db="EMBL/GenBank/DDBJ databases">
        <authorList>
            <person name="Kucharzyk K."/>
            <person name="Murdoch R.W."/>
            <person name="Higgins S."/>
            <person name="Loffler F."/>
        </authorList>
    </citation>
    <scope>NUCLEOTIDE SEQUENCE</scope>
</reference>
<organism evidence="2">
    <name type="scientific">bioreactor metagenome</name>
    <dbReference type="NCBI Taxonomy" id="1076179"/>
    <lineage>
        <taxon>unclassified sequences</taxon>
        <taxon>metagenomes</taxon>
        <taxon>ecological metagenomes</taxon>
    </lineage>
</organism>
<evidence type="ECO:0000313" key="2">
    <source>
        <dbReference type="EMBL" id="MPM58731.1"/>
    </source>
</evidence>
<feature type="region of interest" description="Disordered" evidence="1">
    <location>
        <begin position="97"/>
        <end position="193"/>
    </location>
</feature>
<feature type="compositionally biased region" description="Basic and acidic residues" evidence="1">
    <location>
        <begin position="181"/>
        <end position="193"/>
    </location>
</feature>